<dbReference type="Gene3D" id="1.10.10.880">
    <property type="entry name" value="Anti sigma-E protein RseA, N-terminal domain"/>
    <property type="match status" value="1"/>
</dbReference>
<dbReference type="InterPro" id="IPR052383">
    <property type="entry name" value="Anti-sigma-E_RseA-like"/>
</dbReference>
<dbReference type="PANTHER" id="PTHR38104:SF1">
    <property type="entry name" value="ANTI-SIGMA-E FACTOR RSEA"/>
    <property type="match status" value="1"/>
</dbReference>
<reference evidence="3" key="1">
    <citation type="journal article" date="2019" name="Int. J. Syst. Evol. Microbiol.">
        <title>The Global Catalogue of Microorganisms (GCM) 10K type strain sequencing project: providing services to taxonomists for standard genome sequencing and annotation.</title>
        <authorList>
            <consortium name="The Broad Institute Genomics Platform"/>
            <consortium name="The Broad Institute Genome Sequencing Center for Infectious Disease"/>
            <person name="Wu L."/>
            <person name="Ma J."/>
        </authorList>
    </citation>
    <scope>NUCLEOTIDE SEQUENCE [LARGE SCALE GENOMIC DNA]</scope>
    <source>
        <strain evidence="3">JCM 17728</strain>
    </source>
</reference>
<dbReference type="PANTHER" id="PTHR38104">
    <property type="match status" value="1"/>
</dbReference>
<keyword evidence="3" id="KW-1185">Reference proteome</keyword>
<dbReference type="Proteomes" id="UP001501011">
    <property type="component" value="Unassembled WGS sequence"/>
</dbReference>
<proteinExistence type="predicted"/>
<feature type="domain" description="Anti sigma-E protein RseA N-terminal" evidence="1">
    <location>
        <begin position="9"/>
        <end position="80"/>
    </location>
</feature>
<dbReference type="InterPro" id="IPR036147">
    <property type="entry name" value="Anti-sigma_E_RseA_N_sf"/>
</dbReference>
<comment type="caution">
    <text evidence="2">The sequence shown here is derived from an EMBL/GenBank/DDBJ whole genome shotgun (WGS) entry which is preliminary data.</text>
</comment>
<evidence type="ECO:0000259" key="1">
    <source>
        <dbReference type="Pfam" id="PF03872"/>
    </source>
</evidence>
<gene>
    <name evidence="2" type="ORF">GCM10023151_18780</name>
</gene>
<dbReference type="CDD" id="cd16328">
    <property type="entry name" value="RseA_N"/>
    <property type="match status" value="1"/>
</dbReference>
<evidence type="ECO:0000313" key="3">
    <source>
        <dbReference type="Proteomes" id="UP001501011"/>
    </source>
</evidence>
<protein>
    <recommendedName>
        <fullName evidence="1">Anti sigma-E protein RseA N-terminal domain-containing protein</fullName>
    </recommendedName>
</protein>
<name>A0ABP8IMQ1_9GAMM</name>
<dbReference type="Pfam" id="PF03872">
    <property type="entry name" value="RseA_N"/>
    <property type="match status" value="1"/>
</dbReference>
<dbReference type="EMBL" id="BAABFV010000002">
    <property type="protein sequence ID" value="GAA4363543.1"/>
    <property type="molecule type" value="Genomic_DNA"/>
</dbReference>
<dbReference type="SUPFAM" id="SSF89069">
    <property type="entry name" value="N-terminal, cytoplasmic domain of anti-sigmaE factor RseA"/>
    <property type="match status" value="1"/>
</dbReference>
<accession>A0ABP8IMQ1</accession>
<organism evidence="2 3">
    <name type="scientific">Kangiella marina</name>
    <dbReference type="NCBI Taxonomy" id="1079178"/>
    <lineage>
        <taxon>Bacteria</taxon>
        <taxon>Pseudomonadati</taxon>
        <taxon>Pseudomonadota</taxon>
        <taxon>Gammaproteobacteria</taxon>
        <taxon>Kangiellales</taxon>
        <taxon>Kangiellaceae</taxon>
        <taxon>Kangiella</taxon>
    </lineage>
</organism>
<dbReference type="InterPro" id="IPR005572">
    <property type="entry name" value="Anti-sigma_E_RseA_N"/>
</dbReference>
<dbReference type="RefSeq" id="WP_345292963.1">
    <property type="nucleotide sequence ID" value="NZ_BAABFV010000002.1"/>
</dbReference>
<sequence length="214" mass="23094">MSKTKHFDKEILSAWVDGKADQDGQEPSLEQGSESMATWSRYHVIGQVMRDEAQHLDLDISAKVSQAVAQEETHSVAEVTDEVADNVIPFPSRVWKQAGGLAIAASVAIVALFSVSNTQPTAPSTLSTFAATDTQTSGSTLNDPVSVASTAEADRQELQTMHDMFLKHEALSRKITGASSLPTVRVVSNQKVIPVQVPMRVQDESQTSEASDQE</sequence>
<evidence type="ECO:0000313" key="2">
    <source>
        <dbReference type="EMBL" id="GAA4363543.1"/>
    </source>
</evidence>